<name>A0ABS8PNY4_9BACT</name>
<proteinExistence type="predicted"/>
<dbReference type="Proteomes" id="UP001199816">
    <property type="component" value="Unassembled WGS sequence"/>
</dbReference>
<organism evidence="1 2">
    <name type="scientific">Niabella pedocola</name>
    <dbReference type="NCBI Taxonomy" id="1752077"/>
    <lineage>
        <taxon>Bacteria</taxon>
        <taxon>Pseudomonadati</taxon>
        <taxon>Bacteroidota</taxon>
        <taxon>Chitinophagia</taxon>
        <taxon>Chitinophagales</taxon>
        <taxon>Chitinophagaceae</taxon>
        <taxon>Niabella</taxon>
    </lineage>
</organism>
<dbReference type="RefSeq" id="WP_231004094.1">
    <property type="nucleotide sequence ID" value="NZ_JAJNEC010000005.1"/>
</dbReference>
<comment type="caution">
    <text evidence="1">The sequence shown here is derived from an EMBL/GenBank/DDBJ whole genome shotgun (WGS) entry which is preliminary data.</text>
</comment>
<protein>
    <recommendedName>
        <fullName evidence="3">DUF4595 domain-containing protein</fullName>
    </recommendedName>
</protein>
<dbReference type="EMBL" id="JAJNEC010000005">
    <property type="protein sequence ID" value="MCD2422817.1"/>
    <property type="molecule type" value="Genomic_DNA"/>
</dbReference>
<keyword evidence="2" id="KW-1185">Reference proteome</keyword>
<evidence type="ECO:0000313" key="1">
    <source>
        <dbReference type="EMBL" id="MCD2422817.1"/>
    </source>
</evidence>
<reference evidence="1 2" key="1">
    <citation type="submission" date="2021-11" db="EMBL/GenBank/DDBJ databases">
        <title>Genomic of Niabella pedocola.</title>
        <authorList>
            <person name="Wu T."/>
        </authorList>
    </citation>
    <scope>NUCLEOTIDE SEQUENCE [LARGE SCALE GENOMIC DNA]</scope>
    <source>
        <strain evidence="1 2">JCM 31011</strain>
    </source>
</reference>
<accession>A0ABS8PNY4</accession>
<dbReference type="PROSITE" id="PS51257">
    <property type="entry name" value="PROKAR_LIPOPROTEIN"/>
    <property type="match status" value="1"/>
</dbReference>
<dbReference type="Gene3D" id="2.180.10.10">
    <property type="entry name" value="RHS repeat-associated core"/>
    <property type="match status" value="1"/>
</dbReference>
<sequence>MNVSRIFGIVIAVAFGIASCKKGTVYIPVEKKPVAYKRISKSVETYSDGSKETYTLTYDAKGRPATYTSDTKKDVFNFQSPAMLLVTEYDLPGNLLSRTYECTLNELGAITQMIFKNTEGAITYTYTYTYNADGYMTGVKGSSGTSFFEEAPEMKDGNYIASKTTFSGGTVYNKQFFFSNVPNLQPGGFYHYWPLATLFGRPSKNLMVEAKTFQTNGNLYWHVQNHYTISADGSVAKYTTDIVTSRETSVVELEYE</sequence>
<gene>
    <name evidence="1" type="ORF">LQ567_08600</name>
</gene>
<evidence type="ECO:0008006" key="3">
    <source>
        <dbReference type="Google" id="ProtNLM"/>
    </source>
</evidence>
<evidence type="ECO:0000313" key="2">
    <source>
        <dbReference type="Proteomes" id="UP001199816"/>
    </source>
</evidence>